<sequence>MKFLPLLSFALLASAQSKPSSSQVIAHAAYINPIGDPTAWSRMIASPSNKVGLLVANPNNGPDASVNADYATVITQTVGSGKKLLGYVRTGYLSLSADRFTTRSGSTTIDAWKTQIKGDIDLWYQLDPNISGIFFDECWNQCGSSNEFAQVYKDLSNYVKNKSPGAYTVANPGATIPQCYENAVDTLMSFEGSFDTYNNAYVANDWTSSTRNKVWHLVYNVPEDQVSKVAALAKQRGADLIGITNGNLPNPYNTLPSANYEQKFENAVSGGSLTAAAASRRSAKFRRLASWNL</sequence>
<dbReference type="InterPro" id="IPR021986">
    <property type="entry name" value="Spherulin4"/>
</dbReference>
<dbReference type="PANTHER" id="PTHR35040:SF7">
    <property type="entry name" value="FIBRONECTIN TYPE-III DOMAIN-CONTAINING PROTEIN-RELATED"/>
    <property type="match status" value="1"/>
</dbReference>
<name>A0A0A1TP10_9HYPO</name>
<organism evidence="2 3">
    <name type="scientific">[Torrubiella] hemipterigena</name>
    <dbReference type="NCBI Taxonomy" id="1531966"/>
    <lineage>
        <taxon>Eukaryota</taxon>
        <taxon>Fungi</taxon>
        <taxon>Dikarya</taxon>
        <taxon>Ascomycota</taxon>
        <taxon>Pezizomycotina</taxon>
        <taxon>Sordariomycetes</taxon>
        <taxon>Hypocreomycetidae</taxon>
        <taxon>Hypocreales</taxon>
        <taxon>Clavicipitaceae</taxon>
        <taxon>Clavicipitaceae incertae sedis</taxon>
        <taxon>'Torrubiella' clade</taxon>
    </lineage>
</organism>
<protein>
    <recommendedName>
        <fullName evidence="4">Spherulation-specific family 4</fullName>
    </recommendedName>
</protein>
<feature type="signal peptide" evidence="1">
    <location>
        <begin position="1"/>
        <end position="22"/>
    </location>
</feature>
<keyword evidence="1" id="KW-0732">Signal</keyword>
<dbReference type="Pfam" id="PF12138">
    <property type="entry name" value="Spherulin4"/>
    <property type="match status" value="1"/>
</dbReference>
<accession>A0A0A1TP10</accession>
<evidence type="ECO:0000313" key="2">
    <source>
        <dbReference type="EMBL" id="CEJ92407.1"/>
    </source>
</evidence>
<evidence type="ECO:0000313" key="3">
    <source>
        <dbReference type="Proteomes" id="UP000039046"/>
    </source>
</evidence>
<dbReference type="HOGENOM" id="CLU_060605_1_1_1"/>
<proteinExistence type="predicted"/>
<keyword evidence="3" id="KW-1185">Reference proteome</keyword>
<reference evidence="2 3" key="1">
    <citation type="journal article" date="2015" name="Genome Announc.">
        <title>Draft Genome Sequence and Gene Annotation of the Entomopathogenic Fungus Verticillium hemipterigenum.</title>
        <authorList>
            <person name="Horn F."/>
            <person name="Habel A."/>
            <person name="Scharf D.H."/>
            <person name="Dworschak J."/>
            <person name="Brakhage A.A."/>
            <person name="Guthke R."/>
            <person name="Hertweck C."/>
            <person name="Linde J."/>
        </authorList>
    </citation>
    <scope>NUCLEOTIDE SEQUENCE [LARGE SCALE GENOMIC DNA]</scope>
</reference>
<feature type="chain" id="PRO_5001979989" description="Spherulation-specific family 4" evidence="1">
    <location>
        <begin position="23"/>
        <end position="293"/>
    </location>
</feature>
<dbReference type="Proteomes" id="UP000039046">
    <property type="component" value="Unassembled WGS sequence"/>
</dbReference>
<evidence type="ECO:0008006" key="4">
    <source>
        <dbReference type="Google" id="ProtNLM"/>
    </source>
</evidence>
<dbReference type="OrthoDB" id="1896086at2759"/>
<dbReference type="PANTHER" id="PTHR35040">
    <property type="match status" value="1"/>
</dbReference>
<dbReference type="AlphaFoldDB" id="A0A0A1TP10"/>
<dbReference type="EMBL" id="CDHN01000004">
    <property type="protein sequence ID" value="CEJ92407.1"/>
    <property type="molecule type" value="Genomic_DNA"/>
</dbReference>
<evidence type="ECO:0000256" key="1">
    <source>
        <dbReference type="SAM" id="SignalP"/>
    </source>
</evidence>
<gene>
    <name evidence="2" type="ORF">VHEMI08062</name>
</gene>